<comment type="caution">
    <text evidence="11">The sequence shown here is derived from an EMBL/GenBank/DDBJ whole genome shotgun (WGS) entry which is preliminary data.</text>
</comment>
<feature type="signal peptide" evidence="9">
    <location>
        <begin position="1"/>
        <end position="27"/>
    </location>
</feature>
<keyword evidence="12" id="KW-1185">Reference proteome</keyword>
<dbReference type="Gene3D" id="3.90.700.10">
    <property type="entry name" value="Succinate dehydrogenase/fumarate reductase flavoprotein, catalytic domain"/>
    <property type="match status" value="1"/>
</dbReference>
<evidence type="ECO:0000313" key="11">
    <source>
        <dbReference type="EMBL" id="MSS58339.1"/>
    </source>
</evidence>
<dbReference type="SUPFAM" id="SSF51905">
    <property type="entry name" value="FAD/NAD(P)-binding domain"/>
    <property type="match status" value="1"/>
</dbReference>
<dbReference type="SUPFAM" id="SSF56425">
    <property type="entry name" value="Succinate dehydrogenase/fumarate reductase flavoprotein, catalytic domain"/>
    <property type="match status" value="1"/>
</dbReference>
<dbReference type="AlphaFoldDB" id="A0A7X2TF42"/>
<comment type="cofactor">
    <cofactor evidence="2">
        <name>FAD</name>
        <dbReference type="ChEBI" id="CHEBI:57692"/>
    </cofactor>
</comment>
<comment type="cofactor">
    <cofactor evidence="1">
        <name>FMN</name>
        <dbReference type="ChEBI" id="CHEBI:58210"/>
    </cofactor>
</comment>
<evidence type="ECO:0000313" key="12">
    <source>
        <dbReference type="Proteomes" id="UP000461880"/>
    </source>
</evidence>
<dbReference type="EMBL" id="VUMN01000010">
    <property type="protein sequence ID" value="MSS58339.1"/>
    <property type="molecule type" value="Genomic_DNA"/>
</dbReference>
<evidence type="ECO:0000256" key="6">
    <source>
        <dbReference type="ARBA" id="ARBA00022827"/>
    </source>
</evidence>
<dbReference type="PROSITE" id="PS51257">
    <property type="entry name" value="PROKAR_LIPOPROTEIN"/>
    <property type="match status" value="1"/>
</dbReference>
<dbReference type="InterPro" id="IPR050315">
    <property type="entry name" value="FAD-oxidoreductase_2"/>
</dbReference>
<feature type="domain" description="FMN-binding" evidence="10">
    <location>
        <begin position="52"/>
        <end position="126"/>
    </location>
</feature>
<dbReference type="PRINTS" id="PR00411">
    <property type="entry name" value="PNDRDTASEI"/>
</dbReference>
<evidence type="ECO:0000256" key="4">
    <source>
        <dbReference type="ARBA" id="ARBA00015872"/>
    </source>
</evidence>
<evidence type="ECO:0000259" key="10">
    <source>
        <dbReference type="SMART" id="SM00900"/>
    </source>
</evidence>
<dbReference type="RefSeq" id="WP_154504056.1">
    <property type="nucleotide sequence ID" value="NZ_VUMN01000010.1"/>
</dbReference>
<dbReference type="InterPro" id="IPR003953">
    <property type="entry name" value="FAD-dep_OxRdtase_2_FAD-bd"/>
</dbReference>
<evidence type="ECO:0000256" key="5">
    <source>
        <dbReference type="ARBA" id="ARBA00022630"/>
    </source>
</evidence>
<comment type="catalytic activity">
    <reaction evidence="8">
        <text>dihydrourocanate + A = urocanate + AH2</text>
        <dbReference type="Rhea" id="RHEA:36059"/>
        <dbReference type="ChEBI" id="CHEBI:13193"/>
        <dbReference type="ChEBI" id="CHEBI:17499"/>
        <dbReference type="ChEBI" id="CHEBI:27247"/>
        <dbReference type="ChEBI" id="CHEBI:72991"/>
        <dbReference type="EC" id="1.3.99.33"/>
    </reaction>
</comment>
<feature type="chain" id="PRO_5039259633" description="Urocanate reductase" evidence="9">
    <location>
        <begin position="28"/>
        <end position="636"/>
    </location>
</feature>
<dbReference type="EC" id="1.3.99.33" evidence="3"/>
<dbReference type="SMART" id="SM00900">
    <property type="entry name" value="FMN_bind"/>
    <property type="match status" value="1"/>
</dbReference>
<dbReference type="InterPro" id="IPR036188">
    <property type="entry name" value="FAD/NAD-bd_sf"/>
</dbReference>
<dbReference type="PANTHER" id="PTHR43400">
    <property type="entry name" value="FUMARATE REDUCTASE"/>
    <property type="match status" value="1"/>
</dbReference>
<accession>A0A7X2TF42</accession>
<evidence type="ECO:0000256" key="3">
    <source>
        <dbReference type="ARBA" id="ARBA00013137"/>
    </source>
</evidence>
<reference evidence="11 12" key="1">
    <citation type="submission" date="2019-08" db="EMBL/GenBank/DDBJ databases">
        <title>In-depth cultivation of the pig gut microbiome towards novel bacterial diversity and tailored functional studies.</title>
        <authorList>
            <person name="Wylensek D."/>
            <person name="Hitch T.C.A."/>
            <person name="Clavel T."/>
        </authorList>
    </citation>
    <scope>NUCLEOTIDE SEQUENCE [LARGE SCALE GENOMIC DNA]</scope>
    <source>
        <strain evidence="11 12">Oil+RF-744-GAM-WT-6</strain>
    </source>
</reference>
<keyword evidence="9" id="KW-0732">Signal</keyword>
<evidence type="ECO:0000256" key="8">
    <source>
        <dbReference type="ARBA" id="ARBA00049922"/>
    </source>
</evidence>
<gene>
    <name evidence="11" type="ORF">FYJ51_05415</name>
</gene>
<name>A0A7X2TF42_9FIRM</name>
<keyword evidence="5" id="KW-0285">Flavoprotein</keyword>
<keyword evidence="7" id="KW-0560">Oxidoreductase</keyword>
<evidence type="ECO:0000256" key="2">
    <source>
        <dbReference type="ARBA" id="ARBA00001974"/>
    </source>
</evidence>
<dbReference type="InterPro" id="IPR027477">
    <property type="entry name" value="Succ_DH/fumarate_Rdtase_cat_sf"/>
</dbReference>
<organism evidence="11 12">
    <name type="scientific">Stecheria intestinalis</name>
    <dbReference type="NCBI Taxonomy" id="2606630"/>
    <lineage>
        <taxon>Bacteria</taxon>
        <taxon>Bacillati</taxon>
        <taxon>Bacillota</taxon>
        <taxon>Erysipelotrichia</taxon>
        <taxon>Erysipelotrichales</taxon>
        <taxon>Erysipelotrichaceae</taxon>
        <taxon>Stecheria</taxon>
    </lineage>
</organism>
<protein>
    <recommendedName>
        <fullName evidence="4">Urocanate reductase</fullName>
        <ecNumber evidence="3">1.3.99.33</ecNumber>
    </recommendedName>
</protein>
<dbReference type="GO" id="GO:0033765">
    <property type="term" value="F:steroid dehydrogenase activity, acting on the CH-CH group of donors"/>
    <property type="evidence" value="ECO:0007669"/>
    <property type="project" value="UniProtKB-ARBA"/>
</dbReference>
<evidence type="ECO:0000256" key="1">
    <source>
        <dbReference type="ARBA" id="ARBA00001917"/>
    </source>
</evidence>
<dbReference type="PANTHER" id="PTHR43400:SF10">
    <property type="entry name" value="3-OXOSTEROID 1-DEHYDROGENASE"/>
    <property type="match status" value="1"/>
</dbReference>
<evidence type="ECO:0000256" key="9">
    <source>
        <dbReference type="SAM" id="SignalP"/>
    </source>
</evidence>
<dbReference type="Proteomes" id="UP000461880">
    <property type="component" value="Unassembled WGS sequence"/>
</dbReference>
<sequence length="636" mass="65858">MKRNVLRMTAVCLAGMMALTGCSSGTAAAASAAASAETSGMKDGTYSETVQGRNADITVETTIEGGKITNVVVTDQQETKEVAGAALTDVPAAIVAANSVNVDGVTGATVTSDAIKLAVSNAITEAGGDPDSMAAVESTSSASAETVNLEADVVVVGAGGTGVSAALAAQQSGAKVILLEKAATVGGVSIIAGGPMGIDSQDQKDAGVAGTFTVNDVLDYWQSYNAWMDDGQLFYNIASKSGETIDWLEENGMEFTFMGTEQAAHADGFQTYHIYADQDNKLGYYETLVQKFEDAGGELYLETPATELHAENDKITGVTAVGKDGTTYEIKCDAVVLGTGGFGANSEMVEEKVGFPLETFTTGTQTGDGATMSQAIGAGVGKTIQQYHGVTSYSGIQTGQGKDEIAKAIYLASSVWVNRRGSRFCPEDLNYDTALCSNAAATQGEYFFSIMSEDMVDAVADGGSQALGVDTAVAYEPTIPMFSVDEPWTDFKAALEDGVDKGIVFKGSNAEELAQNMGVDPDTLKQTLAQYDEYCAEGVDEVYGKDSKYLTALGDGTLYAVKARPVSLGGIGGVLVNSNLQVIKEDGTVIGGLYAAGNDVAEIYNNSYPLVEGVTMMTALTGGRICGLSAAEYAAN</sequence>
<evidence type="ECO:0000256" key="7">
    <source>
        <dbReference type="ARBA" id="ARBA00023002"/>
    </source>
</evidence>
<dbReference type="Gene3D" id="3.50.50.60">
    <property type="entry name" value="FAD/NAD(P)-binding domain"/>
    <property type="match status" value="1"/>
</dbReference>
<dbReference type="Pfam" id="PF00890">
    <property type="entry name" value="FAD_binding_2"/>
    <property type="match status" value="1"/>
</dbReference>
<dbReference type="Gene3D" id="3.90.1010.20">
    <property type="match status" value="1"/>
</dbReference>
<dbReference type="GO" id="GO:0010181">
    <property type="term" value="F:FMN binding"/>
    <property type="evidence" value="ECO:0007669"/>
    <property type="project" value="InterPro"/>
</dbReference>
<dbReference type="Pfam" id="PF04205">
    <property type="entry name" value="FMN_bind"/>
    <property type="match status" value="1"/>
</dbReference>
<dbReference type="GO" id="GO:0008202">
    <property type="term" value="P:steroid metabolic process"/>
    <property type="evidence" value="ECO:0007669"/>
    <property type="project" value="UniProtKB-ARBA"/>
</dbReference>
<dbReference type="InterPro" id="IPR007329">
    <property type="entry name" value="FMN-bd"/>
</dbReference>
<proteinExistence type="predicted"/>
<keyword evidence="6" id="KW-0274">FAD</keyword>
<dbReference type="GO" id="GO:0016020">
    <property type="term" value="C:membrane"/>
    <property type="evidence" value="ECO:0007669"/>
    <property type="project" value="InterPro"/>
</dbReference>